<evidence type="ECO:0000259" key="11">
    <source>
        <dbReference type="Pfam" id="PF26138"/>
    </source>
</evidence>
<evidence type="ECO:0000256" key="1">
    <source>
        <dbReference type="ARBA" id="ARBA00001968"/>
    </source>
</evidence>
<feature type="domain" description="DDE Tnp4" evidence="10">
    <location>
        <begin position="524"/>
        <end position="684"/>
    </location>
</feature>
<keyword evidence="13" id="KW-1185">Reference proteome</keyword>
<feature type="compositionally biased region" description="Polar residues" evidence="8">
    <location>
        <begin position="71"/>
        <end position="90"/>
    </location>
</feature>
<keyword evidence="6" id="KW-0378">Hydrolase</keyword>
<dbReference type="PANTHER" id="PTHR22930">
    <property type="match status" value="1"/>
</dbReference>
<evidence type="ECO:0000256" key="5">
    <source>
        <dbReference type="ARBA" id="ARBA00022723"/>
    </source>
</evidence>
<proteinExistence type="inferred from homology"/>
<evidence type="ECO:0000313" key="13">
    <source>
        <dbReference type="Proteomes" id="UP000652761"/>
    </source>
</evidence>
<dbReference type="OrthoDB" id="785961at2759"/>
<feature type="domain" description="DUF8040" evidence="11">
    <location>
        <begin position="399"/>
        <end position="489"/>
    </location>
</feature>
<dbReference type="Pfam" id="PF26138">
    <property type="entry name" value="DUF8040"/>
    <property type="match status" value="1"/>
</dbReference>
<feature type="compositionally biased region" description="Pro residues" evidence="8">
    <location>
        <begin position="93"/>
        <end position="102"/>
    </location>
</feature>
<evidence type="ECO:0000256" key="3">
    <source>
        <dbReference type="ARBA" id="ARBA00006958"/>
    </source>
</evidence>
<dbReference type="PANTHER" id="PTHR22930:SF259">
    <property type="entry name" value="OS08G0106900 PROTEIN"/>
    <property type="match status" value="1"/>
</dbReference>
<evidence type="ECO:0000259" key="10">
    <source>
        <dbReference type="Pfam" id="PF13359"/>
    </source>
</evidence>
<evidence type="ECO:0000313" key="12">
    <source>
        <dbReference type="EMBL" id="MQL74611.1"/>
    </source>
</evidence>
<dbReference type="InterPro" id="IPR058353">
    <property type="entry name" value="DUF8040"/>
</dbReference>
<feature type="compositionally biased region" description="Pro residues" evidence="8">
    <location>
        <begin position="124"/>
        <end position="138"/>
    </location>
</feature>
<sequence length="751" mass="81978">MTTNLTRFCLVLPSPFLFFAALECSSSSYFFAGNVAQNSDLDLRAGFHGLGFYVGNQRGTPVATPILISSPHGTPTGVSSPPLQQRSLLTSPVPSPPPPPAPSVRRRLHLHRPTASAAATFTGPPLPPPPPPPPLPPPLRGTIGGCCSFCFRRTSLQRSCGPTSTALSISLIKEIVRSRLGPSAHAPFSDGVGTSPLSPSLPLVRFNSKSSQIRHIPSPDLSRLLSDPFNDRQHCLPFAAPDRVATTRSPPALALDGPPSEGNSGHAEASKIQDDLIARFAALKGSSSSYFFAGNVAQNPGEPPPPSGLARLEDAISLLVFSAKAAGCDGECIGYPWMDSDSEEEELSRKKRAACVAVMAACMAIIPILHKERDREKDHERDDVIPDSIPPDIARDSKRERYIRKIIKSTDKTCIDMTRMSRAAFHHLCGILRRRGLLRNTLYVSVEEQLVMFLNTVGHGVSNRVISRNFTRSGETVSRYFNIVLKAVASLKDEYIKGPASSVPPEISSDNRYWPWFKDCIGAIDGTHFPATVPTEIRSRFRGQEEHPTQNVLAAVNFDLTFSYILAGWEGSADDSRILNDALGRENGLKVPEGKYYLVDAGHGISPGFMAPYPGARHQLVDFTDDHPPQDARDLFNLHHSFLRARMEHALGVLKTRFRFLTTFPQFPFHTQVDIVLVCCILHNMIIEFDPADEMLTECLSQGSPQGPAAPGQCVSSANGGKAEAEGNTEWCSFRDMIADEMWTACMTQPL</sequence>
<feature type="chain" id="PRO_5032647548" description="DDE Tnp4 domain-containing protein" evidence="9">
    <location>
        <begin position="25"/>
        <end position="751"/>
    </location>
</feature>
<keyword evidence="4" id="KW-0540">Nuclease</keyword>
<keyword evidence="9" id="KW-0732">Signal</keyword>
<evidence type="ECO:0000256" key="9">
    <source>
        <dbReference type="SAM" id="SignalP"/>
    </source>
</evidence>
<dbReference type="EMBL" id="NMUH01000216">
    <property type="protein sequence ID" value="MQL74611.1"/>
    <property type="molecule type" value="Genomic_DNA"/>
</dbReference>
<feature type="region of interest" description="Disordered" evidence="8">
    <location>
        <begin position="248"/>
        <end position="269"/>
    </location>
</feature>
<evidence type="ECO:0008006" key="14">
    <source>
        <dbReference type="Google" id="ProtNLM"/>
    </source>
</evidence>
<comment type="similarity">
    <text evidence="3">Belongs to the HARBI1 family.</text>
</comment>
<keyword evidence="7" id="KW-0539">Nucleus</keyword>
<dbReference type="AlphaFoldDB" id="A0A843TTW2"/>
<dbReference type="InterPro" id="IPR027806">
    <property type="entry name" value="HARBI1_dom"/>
</dbReference>
<dbReference type="Proteomes" id="UP000652761">
    <property type="component" value="Unassembled WGS sequence"/>
</dbReference>
<feature type="signal peptide" evidence="9">
    <location>
        <begin position="1"/>
        <end position="24"/>
    </location>
</feature>
<name>A0A843TTW2_COLES</name>
<dbReference type="GO" id="GO:0046872">
    <property type="term" value="F:metal ion binding"/>
    <property type="evidence" value="ECO:0007669"/>
    <property type="project" value="UniProtKB-KW"/>
</dbReference>
<reference evidence="12" key="1">
    <citation type="submission" date="2017-07" db="EMBL/GenBank/DDBJ databases">
        <title>Taro Niue Genome Assembly and Annotation.</title>
        <authorList>
            <person name="Atibalentja N."/>
            <person name="Keating K."/>
            <person name="Fields C.J."/>
        </authorList>
    </citation>
    <scope>NUCLEOTIDE SEQUENCE</scope>
    <source>
        <strain evidence="12">Niue_2</strain>
        <tissue evidence="12">Leaf</tissue>
    </source>
</reference>
<dbReference type="GO" id="GO:0016787">
    <property type="term" value="F:hydrolase activity"/>
    <property type="evidence" value="ECO:0007669"/>
    <property type="project" value="UniProtKB-KW"/>
</dbReference>
<organism evidence="12 13">
    <name type="scientific">Colocasia esculenta</name>
    <name type="common">Wild taro</name>
    <name type="synonym">Arum esculentum</name>
    <dbReference type="NCBI Taxonomy" id="4460"/>
    <lineage>
        <taxon>Eukaryota</taxon>
        <taxon>Viridiplantae</taxon>
        <taxon>Streptophyta</taxon>
        <taxon>Embryophyta</taxon>
        <taxon>Tracheophyta</taxon>
        <taxon>Spermatophyta</taxon>
        <taxon>Magnoliopsida</taxon>
        <taxon>Liliopsida</taxon>
        <taxon>Araceae</taxon>
        <taxon>Aroideae</taxon>
        <taxon>Colocasieae</taxon>
        <taxon>Colocasia</taxon>
    </lineage>
</organism>
<dbReference type="GO" id="GO:0004518">
    <property type="term" value="F:nuclease activity"/>
    <property type="evidence" value="ECO:0007669"/>
    <property type="project" value="UniProtKB-KW"/>
</dbReference>
<accession>A0A843TTW2</accession>
<evidence type="ECO:0000256" key="2">
    <source>
        <dbReference type="ARBA" id="ARBA00004123"/>
    </source>
</evidence>
<evidence type="ECO:0000256" key="8">
    <source>
        <dbReference type="SAM" id="MobiDB-lite"/>
    </source>
</evidence>
<comment type="caution">
    <text evidence="12">The sequence shown here is derived from an EMBL/GenBank/DDBJ whole genome shotgun (WGS) entry which is preliminary data.</text>
</comment>
<evidence type="ECO:0000256" key="6">
    <source>
        <dbReference type="ARBA" id="ARBA00022801"/>
    </source>
</evidence>
<dbReference type="GO" id="GO:0005634">
    <property type="term" value="C:nucleus"/>
    <property type="evidence" value="ECO:0007669"/>
    <property type="project" value="UniProtKB-SubCell"/>
</dbReference>
<protein>
    <recommendedName>
        <fullName evidence="14">DDE Tnp4 domain-containing protein</fullName>
    </recommendedName>
</protein>
<dbReference type="Pfam" id="PF13359">
    <property type="entry name" value="DDE_Tnp_4"/>
    <property type="match status" value="1"/>
</dbReference>
<comment type="cofactor">
    <cofactor evidence="1">
        <name>a divalent metal cation</name>
        <dbReference type="ChEBI" id="CHEBI:60240"/>
    </cofactor>
</comment>
<keyword evidence="5" id="KW-0479">Metal-binding</keyword>
<gene>
    <name evidence="12" type="ORF">Taro_006969</name>
</gene>
<comment type="subcellular location">
    <subcellularLocation>
        <location evidence="2">Nucleus</location>
    </subcellularLocation>
</comment>
<dbReference type="InterPro" id="IPR045249">
    <property type="entry name" value="HARBI1-like"/>
</dbReference>
<evidence type="ECO:0000256" key="4">
    <source>
        <dbReference type="ARBA" id="ARBA00022722"/>
    </source>
</evidence>
<feature type="region of interest" description="Disordered" evidence="8">
    <location>
        <begin position="64"/>
        <end position="138"/>
    </location>
</feature>
<evidence type="ECO:0000256" key="7">
    <source>
        <dbReference type="ARBA" id="ARBA00023242"/>
    </source>
</evidence>